<proteinExistence type="predicted"/>
<evidence type="ECO:0000313" key="2">
    <source>
        <dbReference type="Proteomes" id="UP000663831"/>
    </source>
</evidence>
<dbReference type="EMBL" id="CAJMWV010003258">
    <property type="protein sequence ID" value="CAE6478916.1"/>
    <property type="molecule type" value="Genomic_DNA"/>
</dbReference>
<gene>
    <name evidence="1" type="ORF">RDB_LOCUS96706</name>
</gene>
<name>A0A8H3C9U5_9AGAM</name>
<reference evidence="1" key="1">
    <citation type="submission" date="2021-01" db="EMBL/GenBank/DDBJ databases">
        <authorList>
            <person name="Kaushik A."/>
        </authorList>
    </citation>
    <scope>NUCLEOTIDE SEQUENCE</scope>
    <source>
        <strain evidence="1">AG3-1AP</strain>
    </source>
</reference>
<sequence length="288" mass="32546">MLARHGLTLDPLPHGVSLSRIYSDFLGYLLHHTKTYFEDRILDGKSIWEQYSPAMEIGRRHRRVLDPGPGVEKNFVRDVLRPGMNFAICEADDSIVKSTLYSVISMRPTVKLREQRATVCTQAGSAFVGLEAEKFLRKSLENIGLPVDRVVDYTRAGVEDFRRITARLFMDEASTYSIAFAPISFNNPAINTRRGRMMVPGVTIKGFFDVYVKQIMESVDQQLDFNAARRALLEIVLTYVKSFESVTNHKDVELSSQMTPRPKRLQKGQLFGKSHMGAQTALCNSHGV</sequence>
<protein>
    <submittedName>
        <fullName evidence="1">Uncharacterized protein</fullName>
    </submittedName>
</protein>
<accession>A0A8H3C9U5</accession>
<evidence type="ECO:0000313" key="1">
    <source>
        <dbReference type="EMBL" id="CAE6478916.1"/>
    </source>
</evidence>
<comment type="caution">
    <text evidence="1">The sequence shown here is derived from an EMBL/GenBank/DDBJ whole genome shotgun (WGS) entry which is preliminary data.</text>
</comment>
<organism evidence="1 2">
    <name type="scientific">Rhizoctonia solani</name>
    <dbReference type="NCBI Taxonomy" id="456999"/>
    <lineage>
        <taxon>Eukaryota</taxon>
        <taxon>Fungi</taxon>
        <taxon>Dikarya</taxon>
        <taxon>Basidiomycota</taxon>
        <taxon>Agaricomycotina</taxon>
        <taxon>Agaricomycetes</taxon>
        <taxon>Cantharellales</taxon>
        <taxon>Ceratobasidiaceae</taxon>
        <taxon>Rhizoctonia</taxon>
    </lineage>
</organism>
<dbReference type="AlphaFoldDB" id="A0A8H3C9U5"/>
<dbReference type="Proteomes" id="UP000663831">
    <property type="component" value="Unassembled WGS sequence"/>
</dbReference>